<comment type="caution">
    <text evidence="2">The sequence shown here is derived from an EMBL/GenBank/DDBJ whole genome shotgun (WGS) entry which is preliminary data.</text>
</comment>
<reference evidence="3" key="1">
    <citation type="journal article" date="2019" name="Int. J. Syst. Evol. Microbiol.">
        <title>The Global Catalogue of Microorganisms (GCM) 10K type strain sequencing project: providing services to taxonomists for standard genome sequencing and annotation.</title>
        <authorList>
            <consortium name="The Broad Institute Genomics Platform"/>
            <consortium name="The Broad Institute Genome Sequencing Center for Infectious Disease"/>
            <person name="Wu L."/>
            <person name="Ma J."/>
        </authorList>
    </citation>
    <scope>NUCLEOTIDE SEQUENCE [LARGE SCALE GENOMIC DNA]</scope>
    <source>
        <strain evidence="3">CGMCC 1.12376</strain>
    </source>
</reference>
<accession>A0ABW4HQK8</accession>
<evidence type="ECO:0000313" key="3">
    <source>
        <dbReference type="Proteomes" id="UP001597221"/>
    </source>
</evidence>
<sequence length="97" mass="11319">MKITVSDKAHNWYIDEMGLEKGDGVRFFGKVYGKTEVHDNFSVGINVGTPTDPLATETIDGITYFIEKSDEWFFKGYDFQIEYNDEMKEVSYHFKKQ</sequence>
<name>A0ABW4HQK8_9BACI</name>
<proteinExistence type="inferred from homology"/>
<evidence type="ECO:0000313" key="2">
    <source>
        <dbReference type="EMBL" id="MFD1607826.1"/>
    </source>
</evidence>
<dbReference type="RefSeq" id="WP_379597176.1">
    <property type="nucleotide sequence ID" value="NZ_JBHUDE010000043.1"/>
</dbReference>
<gene>
    <name evidence="2" type="ORF">ACFSBH_09185</name>
</gene>
<dbReference type="SUPFAM" id="SSF89360">
    <property type="entry name" value="HesB-like domain"/>
    <property type="match status" value="1"/>
</dbReference>
<evidence type="ECO:0000256" key="1">
    <source>
        <dbReference type="ARBA" id="ARBA00006718"/>
    </source>
</evidence>
<dbReference type="PIRSF" id="PIRSF034852">
    <property type="entry name" value="UCP034852"/>
    <property type="match status" value="1"/>
</dbReference>
<organism evidence="2 3">
    <name type="scientific">Oceanobacillus luteolus</name>
    <dbReference type="NCBI Taxonomy" id="1274358"/>
    <lineage>
        <taxon>Bacteria</taxon>
        <taxon>Bacillati</taxon>
        <taxon>Bacillota</taxon>
        <taxon>Bacilli</taxon>
        <taxon>Bacillales</taxon>
        <taxon>Bacillaceae</taxon>
        <taxon>Oceanobacillus</taxon>
    </lineage>
</organism>
<dbReference type="Proteomes" id="UP001597221">
    <property type="component" value="Unassembled WGS sequence"/>
</dbReference>
<protein>
    <submittedName>
        <fullName evidence="2">HesB/YadR/YfhF family protein</fullName>
    </submittedName>
</protein>
<dbReference type="InterPro" id="IPR035903">
    <property type="entry name" value="HesB-like_dom_sf"/>
</dbReference>
<comment type="similarity">
    <text evidence="1">Belongs to the HesB/IscA family.</text>
</comment>
<dbReference type="InterPro" id="IPR008326">
    <property type="entry name" value="PdhI-like"/>
</dbReference>
<keyword evidence="3" id="KW-1185">Reference proteome</keyword>
<dbReference type="EMBL" id="JBHUDE010000043">
    <property type="protein sequence ID" value="MFD1607826.1"/>
    <property type="molecule type" value="Genomic_DNA"/>
</dbReference>